<dbReference type="GO" id="GO:0005525">
    <property type="term" value="F:GTP binding"/>
    <property type="evidence" value="ECO:0007669"/>
    <property type="project" value="UniProtKB-KW"/>
</dbReference>
<evidence type="ECO:0000256" key="4">
    <source>
        <dbReference type="ARBA" id="ARBA00022917"/>
    </source>
</evidence>
<evidence type="ECO:0000256" key="2">
    <source>
        <dbReference type="ARBA" id="ARBA00022741"/>
    </source>
</evidence>
<accession>A0AAV9KUU6</accession>
<name>A0AAV9KUU6_9SOLN</name>
<keyword evidence="8" id="KW-1185">Reference proteome</keyword>
<evidence type="ECO:0000259" key="6">
    <source>
        <dbReference type="Pfam" id="PF22594"/>
    </source>
</evidence>
<evidence type="ECO:0000256" key="1">
    <source>
        <dbReference type="ARBA" id="ARBA00007249"/>
    </source>
</evidence>
<dbReference type="Gene3D" id="2.40.30.10">
    <property type="entry name" value="Translation factors"/>
    <property type="match status" value="1"/>
</dbReference>
<evidence type="ECO:0000256" key="5">
    <source>
        <dbReference type="ARBA" id="ARBA00023134"/>
    </source>
</evidence>
<dbReference type="SUPFAM" id="SSF50465">
    <property type="entry name" value="EF-Tu/eEF-1alpha/eIF2-gamma C-terminal domain"/>
    <property type="match status" value="1"/>
</dbReference>
<dbReference type="FunFam" id="2.40.30.10:FF:000005">
    <property type="entry name" value="Elongation factor 1-alpha"/>
    <property type="match status" value="1"/>
</dbReference>
<dbReference type="PANTHER" id="PTHR44830:SF1">
    <property type="entry name" value="TR-TYPE G DOMAIN-CONTAINING PROTEIN"/>
    <property type="match status" value="1"/>
</dbReference>
<comment type="caution">
    <text evidence="7">The sequence shown here is derived from an EMBL/GenBank/DDBJ whole genome shotgun (WGS) entry which is preliminary data.</text>
</comment>
<dbReference type="AlphaFoldDB" id="A0AAV9KUU6"/>
<dbReference type="Proteomes" id="UP001311915">
    <property type="component" value="Unassembled WGS sequence"/>
</dbReference>
<keyword evidence="2" id="KW-0547">Nucleotide-binding</keyword>
<reference evidence="7 8" key="1">
    <citation type="submission" date="2023-10" db="EMBL/GenBank/DDBJ databases">
        <title>Genome-Wide Identification Analysis in wild type Solanum Pinnatisectum Reveals Some Genes Defensing Phytophthora Infestans.</title>
        <authorList>
            <person name="Sun C."/>
        </authorList>
    </citation>
    <scope>NUCLEOTIDE SEQUENCE [LARGE SCALE GENOMIC DNA]</scope>
    <source>
        <strain evidence="7">LQN</strain>
        <tissue evidence="7">Leaf</tissue>
    </source>
</reference>
<dbReference type="InterPro" id="IPR009001">
    <property type="entry name" value="Transl_elong_EF1A/Init_IF2_C"/>
</dbReference>
<dbReference type="EMBL" id="JAWPEI010000009">
    <property type="protein sequence ID" value="KAK4717113.1"/>
    <property type="molecule type" value="Genomic_DNA"/>
</dbReference>
<keyword evidence="3" id="KW-0251">Elongation factor</keyword>
<gene>
    <name evidence="7" type="ORF">R3W88_015451</name>
</gene>
<feature type="domain" description="GTP-eEF1A C-terminal" evidence="6">
    <location>
        <begin position="1"/>
        <end position="91"/>
    </location>
</feature>
<sequence length="141" mass="15604">MNYPGQIGIGYSLVLDCHTSLIAVKFAEILTNIDRCSGKELEKEAKFLKNGDAGMVKMTPTKPMVVETFVEYPTLGCFAVRDMRQTFAIGVDKKDPTGAKVTQGCPDEGKGNSWIDLSIHYYLCISFKLISVVFLLDTLNK</sequence>
<evidence type="ECO:0000313" key="8">
    <source>
        <dbReference type="Proteomes" id="UP001311915"/>
    </source>
</evidence>
<evidence type="ECO:0000256" key="3">
    <source>
        <dbReference type="ARBA" id="ARBA00022768"/>
    </source>
</evidence>
<comment type="similarity">
    <text evidence="1">Belongs to the TRAFAC class translation factor GTPase superfamily. Classic translation factor GTPase family. EF-Tu/EF-1A subfamily.</text>
</comment>
<evidence type="ECO:0000313" key="7">
    <source>
        <dbReference type="EMBL" id="KAK4717113.1"/>
    </source>
</evidence>
<organism evidence="7 8">
    <name type="scientific">Solanum pinnatisectum</name>
    <name type="common">tansyleaf nightshade</name>
    <dbReference type="NCBI Taxonomy" id="50273"/>
    <lineage>
        <taxon>Eukaryota</taxon>
        <taxon>Viridiplantae</taxon>
        <taxon>Streptophyta</taxon>
        <taxon>Embryophyta</taxon>
        <taxon>Tracheophyta</taxon>
        <taxon>Spermatophyta</taxon>
        <taxon>Magnoliopsida</taxon>
        <taxon>eudicotyledons</taxon>
        <taxon>Gunneridae</taxon>
        <taxon>Pentapetalae</taxon>
        <taxon>asterids</taxon>
        <taxon>lamiids</taxon>
        <taxon>Solanales</taxon>
        <taxon>Solanaceae</taxon>
        <taxon>Solanoideae</taxon>
        <taxon>Solaneae</taxon>
        <taxon>Solanum</taxon>
    </lineage>
</organism>
<keyword evidence="5" id="KW-0342">GTP-binding</keyword>
<protein>
    <recommendedName>
        <fullName evidence="6">GTP-eEF1A C-terminal domain-containing protein</fullName>
    </recommendedName>
</protein>
<dbReference type="Pfam" id="PF22594">
    <property type="entry name" value="GTP-eEF1A_C"/>
    <property type="match status" value="1"/>
</dbReference>
<keyword evidence="4" id="KW-0648">Protein biosynthesis</keyword>
<dbReference type="GO" id="GO:0003746">
    <property type="term" value="F:translation elongation factor activity"/>
    <property type="evidence" value="ECO:0007669"/>
    <property type="project" value="UniProtKB-KW"/>
</dbReference>
<dbReference type="PANTHER" id="PTHR44830">
    <property type="entry name" value="ELONGATION FACTOR 1 ALPHA"/>
    <property type="match status" value="1"/>
</dbReference>
<dbReference type="CDD" id="cd03705">
    <property type="entry name" value="EF1_alpha_III"/>
    <property type="match status" value="1"/>
</dbReference>
<proteinExistence type="inferred from homology"/>
<dbReference type="InterPro" id="IPR054696">
    <property type="entry name" value="GTP-eEF1A_C"/>
</dbReference>